<dbReference type="Pfam" id="PF00150">
    <property type="entry name" value="Cellulase"/>
    <property type="match status" value="1"/>
</dbReference>
<dbReference type="AlphaFoldDB" id="A0A1M5BRL7"/>
<dbReference type="InterPro" id="IPR050386">
    <property type="entry name" value="Glycosyl_hydrolase_5"/>
</dbReference>
<evidence type="ECO:0000256" key="6">
    <source>
        <dbReference type="ARBA" id="ARBA00023326"/>
    </source>
</evidence>
<dbReference type="STRING" id="871325.SAMN05444349_12033"/>
<keyword evidence="6" id="KW-0624">Polysaccharide degradation</keyword>
<dbReference type="Proteomes" id="UP000184436">
    <property type="component" value="Unassembled WGS sequence"/>
</dbReference>
<evidence type="ECO:0000313" key="11">
    <source>
        <dbReference type="Proteomes" id="UP000184436"/>
    </source>
</evidence>
<feature type="signal peptide" evidence="8">
    <location>
        <begin position="1"/>
        <end position="21"/>
    </location>
</feature>
<gene>
    <name evidence="10" type="ORF">SAMN05444349_12033</name>
</gene>
<accession>A0A1M5BRL7</accession>
<dbReference type="InterPro" id="IPR017853">
    <property type="entry name" value="GH"/>
</dbReference>
<organism evidence="10 11">
    <name type="scientific">Bacteroides faecichinchillae</name>
    <dbReference type="NCBI Taxonomy" id="871325"/>
    <lineage>
        <taxon>Bacteria</taxon>
        <taxon>Pseudomonadati</taxon>
        <taxon>Bacteroidota</taxon>
        <taxon>Bacteroidia</taxon>
        <taxon>Bacteroidales</taxon>
        <taxon>Bacteroidaceae</taxon>
        <taxon>Bacteroides</taxon>
    </lineage>
</organism>
<keyword evidence="2 7" id="KW-0378">Hydrolase</keyword>
<proteinExistence type="inferred from homology"/>
<comment type="similarity">
    <text evidence="1 7">Belongs to the glycosyl hydrolase 5 (cellulase A) family.</text>
</comment>
<dbReference type="RefSeq" id="WP_025075591.1">
    <property type="nucleotide sequence ID" value="NZ_FQVD01000020.1"/>
</dbReference>
<keyword evidence="11" id="KW-1185">Reference proteome</keyword>
<dbReference type="SUPFAM" id="SSF51445">
    <property type="entry name" value="(Trans)glycosidases"/>
    <property type="match status" value="1"/>
</dbReference>
<evidence type="ECO:0000256" key="7">
    <source>
        <dbReference type="RuleBase" id="RU361153"/>
    </source>
</evidence>
<evidence type="ECO:0000256" key="3">
    <source>
        <dbReference type="ARBA" id="ARBA00023001"/>
    </source>
</evidence>
<evidence type="ECO:0000313" key="10">
    <source>
        <dbReference type="EMBL" id="SHF45001.1"/>
    </source>
</evidence>
<dbReference type="PANTHER" id="PTHR31297:SF41">
    <property type="entry name" value="ENDOGLUCANASE, PUTATIVE (AFU_ORTHOLOGUE AFUA_5G01830)-RELATED"/>
    <property type="match status" value="1"/>
</dbReference>
<sequence length="360" mass="42013">MKKIFLLFIMTVTTMLCTCNAKSFTIHRGINISHWLSQSDSRGEERIKWFTRDDVKFLAESGFDHLRIPIDEEQMFNEDLTPDSEAFGLLHKALGWCKEFDLRAVVDLHIIRTHHFNAQDKPLFTEKKAQERFYECWRKISAELAKYPRSMVAYELMNEPVADDPEVWNTIVNHCLAVVRELEPKRTIIIGSNRWQSFDTVKQLRVPKDDKNIIISFHFYNPFMFTHYRASWTDMKDIPCTIHYPGNLISDNDFEAMEQSMKNRYGYAAGKNGYNDINTLENQIKQAFDAATQLGKKAYLGEFGVIHGAPEKDRIQWYKDIVSICEKYGIGYANWDYKGGFGIIRNNEKQQQMIDVLTGK</sequence>
<dbReference type="InterPro" id="IPR001547">
    <property type="entry name" value="Glyco_hydro_5"/>
</dbReference>
<evidence type="ECO:0000259" key="9">
    <source>
        <dbReference type="Pfam" id="PF00150"/>
    </source>
</evidence>
<feature type="chain" id="PRO_5009909135" evidence="8">
    <location>
        <begin position="22"/>
        <end position="360"/>
    </location>
</feature>
<evidence type="ECO:0000256" key="1">
    <source>
        <dbReference type="ARBA" id="ARBA00005641"/>
    </source>
</evidence>
<name>A0A1M5BRL7_9BACE</name>
<keyword evidence="4" id="KW-0119">Carbohydrate metabolism</keyword>
<evidence type="ECO:0000256" key="8">
    <source>
        <dbReference type="SAM" id="SignalP"/>
    </source>
</evidence>
<evidence type="ECO:0000256" key="5">
    <source>
        <dbReference type="ARBA" id="ARBA00023295"/>
    </source>
</evidence>
<protein>
    <submittedName>
        <fullName evidence="10">Endoglucanase</fullName>
    </submittedName>
</protein>
<dbReference type="Gene3D" id="3.20.20.80">
    <property type="entry name" value="Glycosidases"/>
    <property type="match status" value="1"/>
</dbReference>
<evidence type="ECO:0000256" key="2">
    <source>
        <dbReference type="ARBA" id="ARBA00022801"/>
    </source>
</evidence>
<dbReference type="GO" id="GO:0005576">
    <property type="term" value="C:extracellular region"/>
    <property type="evidence" value="ECO:0007669"/>
    <property type="project" value="TreeGrafter"/>
</dbReference>
<reference evidence="10 11" key="1">
    <citation type="submission" date="2016-11" db="EMBL/GenBank/DDBJ databases">
        <authorList>
            <person name="Jaros S."/>
            <person name="Januszkiewicz K."/>
            <person name="Wedrychowicz H."/>
        </authorList>
    </citation>
    <scope>NUCLEOTIDE SEQUENCE [LARGE SCALE GENOMIC DNA]</scope>
    <source>
        <strain evidence="10 11">DSM 26883</strain>
    </source>
</reference>
<feature type="domain" description="Glycoside hydrolase family 5" evidence="9">
    <location>
        <begin position="51"/>
        <end position="338"/>
    </location>
</feature>
<dbReference type="GO" id="GO:0009986">
    <property type="term" value="C:cell surface"/>
    <property type="evidence" value="ECO:0007669"/>
    <property type="project" value="TreeGrafter"/>
</dbReference>
<dbReference type="InterPro" id="IPR018087">
    <property type="entry name" value="Glyco_hydro_5_CS"/>
</dbReference>
<dbReference type="GO" id="GO:0008422">
    <property type="term" value="F:beta-glucosidase activity"/>
    <property type="evidence" value="ECO:0007669"/>
    <property type="project" value="TreeGrafter"/>
</dbReference>
<dbReference type="GO" id="GO:0030245">
    <property type="term" value="P:cellulose catabolic process"/>
    <property type="evidence" value="ECO:0007669"/>
    <property type="project" value="UniProtKB-KW"/>
</dbReference>
<keyword evidence="8" id="KW-0732">Signal</keyword>
<keyword evidence="3" id="KW-0136">Cellulose degradation</keyword>
<dbReference type="PROSITE" id="PS00659">
    <property type="entry name" value="GLYCOSYL_HYDROL_F5"/>
    <property type="match status" value="1"/>
</dbReference>
<dbReference type="EMBL" id="FQVD01000020">
    <property type="protein sequence ID" value="SHF45001.1"/>
    <property type="molecule type" value="Genomic_DNA"/>
</dbReference>
<dbReference type="PANTHER" id="PTHR31297">
    <property type="entry name" value="GLUCAN ENDO-1,6-BETA-GLUCOSIDASE B"/>
    <property type="match status" value="1"/>
</dbReference>
<keyword evidence="5 7" id="KW-0326">Glycosidase</keyword>
<evidence type="ECO:0000256" key="4">
    <source>
        <dbReference type="ARBA" id="ARBA00023277"/>
    </source>
</evidence>